<dbReference type="Pfam" id="PF00535">
    <property type="entry name" value="Glycos_transf_2"/>
    <property type="match status" value="1"/>
</dbReference>
<accession>A0A9D2GGS1</accession>
<dbReference type="SUPFAM" id="SSF53448">
    <property type="entry name" value="Nucleotide-diphospho-sugar transferases"/>
    <property type="match status" value="1"/>
</dbReference>
<dbReference type="PANTHER" id="PTHR43630:SF2">
    <property type="entry name" value="GLYCOSYLTRANSFERASE"/>
    <property type="match status" value="1"/>
</dbReference>
<dbReference type="AlphaFoldDB" id="A0A9D2GGS1"/>
<dbReference type="InterPro" id="IPR019734">
    <property type="entry name" value="TPR_rpt"/>
</dbReference>
<dbReference type="SUPFAM" id="SSF48452">
    <property type="entry name" value="TPR-like"/>
    <property type="match status" value="1"/>
</dbReference>
<feature type="domain" description="Glycosyltransferase 2-like" evidence="1">
    <location>
        <begin position="5"/>
        <end position="141"/>
    </location>
</feature>
<sequence length="357" mass="42157">MAEISLCMIVKNEEKVLERCLESAKRLADEIVIVDTGSEDRTVEIARQYTSRVYEIPWRDDFSQARNFSFSMAEKEYCMWLDADDVISEENLEKLLEYKGKMDGTEDVVMVKYAAGFDEEDRPSFVYYRERILKNRRELRWKGRVHEAVEPWGKTVYWDAAIYHKKEGAGEPGRNLGIYEKMREEGEIFGPRELFYYGRELMYGGRTEEAVLVFQEFLDRKDGWKENQIEACENLSACLQALGRKEESLRALLRSLEYDRPRAELCCGIGSCFMDKEEWETAAFWYEQALKCGKQDQTGGFVREECHDYIPEMQLCVCLDRMGDCKQAYLHHLNAKRLRPEAPEVRYNEEYFRRVRE</sequence>
<dbReference type="PANTHER" id="PTHR43630">
    <property type="entry name" value="POLY-BETA-1,6-N-ACETYL-D-GLUCOSAMINE SYNTHASE"/>
    <property type="match status" value="1"/>
</dbReference>
<reference evidence="2" key="2">
    <citation type="submission" date="2021-04" db="EMBL/GenBank/DDBJ databases">
        <authorList>
            <person name="Gilroy R."/>
        </authorList>
    </citation>
    <scope>NUCLEOTIDE SEQUENCE</scope>
    <source>
        <strain evidence="2">ChiBcec1-1093</strain>
    </source>
</reference>
<proteinExistence type="predicted"/>
<dbReference type="EMBL" id="DXBC01000108">
    <property type="protein sequence ID" value="HIZ79498.1"/>
    <property type="molecule type" value="Genomic_DNA"/>
</dbReference>
<reference evidence="2" key="1">
    <citation type="journal article" date="2021" name="PeerJ">
        <title>Extensive microbial diversity within the chicken gut microbiome revealed by metagenomics and culture.</title>
        <authorList>
            <person name="Gilroy R."/>
            <person name="Ravi A."/>
            <person name="Getino M."/>
            <person name="Pursley I."/>
            <person name="Horton D.L."/>
            <person name="Alikhan N.F."/>
            <person name="Baker D."/>
            <person name="Gharbi K."/>
            <person name="Hall N."/>
            <person name="Watson M."/>
            <person name="Adriaenssens E.M."/>
            <person name="Foster-Nyarko E."/>
            <person name="Jarju S."/>
            <person name="Secka A."/>
            <person name="Antonio M."/>
            <person name="Oren A."/>
            <person name="Chaudhuri R.R."/>
            <person name="La Ragione R."/>
            <person name="Hildebrand F."/>
            <person name="Pallen M.J."/>
        </authorList>
    </citation>
    <scope>NUCLEOTIDE SEQUENCE</scope>
    <source>
        <strain evidence="2">ChiBcec1-1093</strain>
    </source>
</reference>
<dbReference type="CDD" id="cd02511">
    <property type="entry name" value="Beta4Glucosyltransferase"/>
    <property type="match status" value="1"/>
</dbReference>
<dbReference type="Gene3D" id="3.90.550.10">
    <property type="entry name" value="Spore Coat Polysaccharide Biosynthesis Protein SpsA, Chain A"/>
    <property type="match status" value="1"/>
</dbReference>
<organism evidence="2 3">
    <name type="scientific">Candidatus Lachnoclostridium stercorigallinarum</name>
    <dbReference type="NCBI Taxonomy" id="2838634"/>
    <lineage>
        <taxon>Bacteria</taxon>
        <taxon>Bacillati</taxon>
        <taxon>Bacillota</taxon>
        <taxon>Clostridia</taxon>
        <taxon>Lachnospirales</taxon>
        <taxon>Lachnospiraceae</taxon>
    </lineage>
</organism>
<gene>
    <name evidence="2" type="ORF">IAA17_06900</name>
</gene>
<evidence type="ECO:0000313" key="2">
    <source>
        <dbReference type="EMBL" id="HIZ79498.1"/>
    </source>
</evidence>
<dbReference type="InterPro" id="IPR029044">
    <property type="entry name" value="Nucleotide-diphossugar_trans"/>
</dbReference>
<evidence type="ECO:0000259" key="1">
    <source>
        <dbReference type="Pfam" id="PF00535"/>
    </source>
</evidence>
<comment type="caution">
    <text evidence="2">The sequence shown here is derived from an EMBL/GenBank/DDBJ whole genome shotgun (WGS) entry which is preliminary data.</text>
</comment>
<protein>
    <submittedName>
        <fullName evidence="2">Glycosyltransferase family 2 protein</fullName>
    </submittedName>
</protein>
<dbReference type="Proteomes" id="UP000824101">
    <property type="component" value="Unassembled WGS sequence"/>
</dbReference>
<dbReference type="InterPro" id="IPR001173">
    <property type="entry name" value="Glyco_trans_2-like"/>
</dbReference>
<dbReference type="SMART" id="SM00028">
    <property type="entry name" value="TPR"/>
    <property type="match status" value="2"/>
</dbReference>
<dbReference type="InterPro" id="IPR011990">
    <property type="entry name" value="TPR-like_helical_dom_sf"/>
</dbReference>
<evidence type="ECO:0000313" key="3">
    <source>
        <dbReference type="Proteomes" id="UP000824101"/>
    </source>
</evidence>
<name>A0A9D2GGS1_9FIRM</name>
<dbReference type="Gene3D" id="1.25.40.10">
    <property type="entry name" value="Tetratricopeptide repeat domain"/>
    <property type="match status" value="2"/>
</dbReference>